<dbReference type="GO" id="GO:0045145">
    <property type="term" value="F:single-stranded DNA 5'-3' DNA exonuclease activity"/>
    <property type="evidence" value="ECO:0007669"/>
    <property type="project" value="InterPro"/>
</dbReference>
<evidence type="ECO:0008006" key="5">
    <source>
        <dbReference type="Google" id="ProtNLM"/>
    </source>
</evidence>
<comment type="similarity">
    <text evidence="1">Belongs to the EXO5 family.</text>
</comment>
<feature type="compositionally biased region" description="Basic and acidic residues" evidence="2">
    <location>
        <begin position="536"/>
        <end position="561"/>
    </location>
</feature>
<dbReference type="Proteomes" id="UP000822688">
    <property type="component" value="Chromosome 3"/>
</dbReference>
<dbReference type="AlphaFoldDB" id="A0A8T0IHH1"/>
<dbReference type="InterPro" id="IPR019190">
    <property type="entry name" value="EXOV"/>
</dbReference>
<dbReference type="GO" id="GO:0005634">
    <property type="term" value="C:nucleus"/>
    <property type="evidence" value="ECO:0007669"/>
    <property type="project" value="TreeGrafter"/>
</dbReference>
<dbReference type="Pfam" id="PF09810">
    <property type="entry name" value="Exo5"/>
    <property type="match status" value="3"/>
</dbReference>
<accession>A0A8T0IHH1</accession>
<protein>
    <recommendedName>
        <fullName evidence="5">Exonuclease V</fullName>
    </recommendedName>
</protein>
<dbReference type="GO" id="GO:0036297">
    <property type="term" value="P:interstrand cross-link repair"/>
    <property type="evidence" value="ECO:0007669"/>
    <property type="project" value="TreeGrafter"/>
</dbReference>
<proteinExistence type="inferred from homology"/>
<gene>
    <name evidence="3" type="ORF">KC19_3G054000</name>
</gene>
<reference evidence="3" key="1">
    <citation type="submission" date="2020-06" db="EMBL/GenBank/DDBJ databases">
        <title>WGS assembly of Ceratodon purpureus strain R40.</title>
        <authorList>
            <person name="Carey S.B."/>
            <person name="Jenkins J."/>
            <person name="Shu S."/>
            <person name="Lovell J.T."/>
            <person name="Sreedasyam A."/>
            <person name="Maumus F."/>
            <person name="Tiley G.P."/>
            <person name="Fernandez-Pozo N."/>
            <person name="Barry K."/>
            <person name="Chen C."/>
            <person name="Wang M."/>
            <person name="Lipzen A."/>
            <person name="Daum C."/>
            <person name="Saski C.A."/>
            <person name="Payton A.C."/>
            <person name="Mcbreen J.C."/>
            <person name="Conrad R.E."/>
            <person name="Kollar L.M."/>
            <person name="Olsson S."/>
            <person name="Huttunen S."/>
            <person name="Landis J.B."/>
            <person name="Wickett N.J."/>
            <person name="Johnson M.G."/>
            <person name="Rensing S.A."/>
            <person name="Grimwood J."/>
            <person name="Schmutz J."/>
            <person name="Mcdaniel S.F."/>
        </authorList>
    </citation>
    <scope>NUCLEOTIDE SEQUENCE</scope>
    <source>
        <strain evidence="3">R40</strain>
    </source>
</reference>
<keyword evidence="4" id="KW-1185">Reference proteome</keyword>
<organism evidence="3 4">
    <name type="scientific">Ceratodon purpureus</name>
    <name type="common">Fire moss</name>
    <name type="synonym">Dicranum purpureum</name>
    <dbReference type="NCBI Taxonomy" id="3225"/>
    <lineage>
        <taxon>Eukaryota</taxon>
        <taxon>Viridiplantae</taxon>
        <taxon>Streptophyta</taxon>
        <taxon>Embryophyta</taxon>
        <taxon>Bryophyta</taxon>
        <taxon>Bryophytina</taxon>
        <taxon>Bryopsida</taxon>
        <taxon>Dicranidae</taxon>
        <taxon>Pseudoditrichales</taxon>
        <taxon>Ditrichaceae</taxon>
        <taxon>Ceratodon</taxon>
    </lineage>
</organism>
<evidence type="ECO:0000313" key="4">
    <source>
        <dbReference type="Proteomes" id="UP000822688"/>
    </source>
</evidence>
<sequence>MTDVARAWRVCVKLSIFVNDAGFMGRISQETRMEAVSERPAFVDSSIPIEIVDDDELAAIETAFFQATSSVQCALPRSKSCAHSLAHAPPLQRSLSLAESASGSLMRCLNVKDRVNSLDTGTCSKSLLEVHSISSSCSSSEISLPSTALKVEGQIYNSSCCEDRLSIKCCSSHEMAALVSSQSALDEAIRERDDVSDSKKDVMRITAQAEHPLGQTCAAAIPVVQDIEDLPSGKDAVKTQTENVPPEPKPRCLSVTDFTAFEWCEKQVEFTKRLGKPKQTQAMKAGSARHAELEIEVLKKVEVEITSKEDSWAMRLINFITGARQMLSEGMTRELPVVGLIRGAWVIGIIDELKLCDRDGMHRPQLIDTKTRSKPTPPSRPQKQNGRMQLMVYKCLWDNIVKSGVPFDDLFEHFRLRPRHLLSEDIKVHAAEIFPDAQVETLQDVGRMYSQECVTFPESHSLLLLRYEWQGDQSLLGQDEFDIEREWLDLRIGWHLEFWHGLREPAYVPEDETWKCRYCAFAELCPAVQALSLGNEPRKVDQNTREVDQNTESQKPKEKTVPKSGLFNTFKEIRKPSNQLTYPLRTLNEGSVLY</sequence>
<dbReference type="InterPro" id="IPR011604">
    <property type="entry name" value="PDDEXK-like_dom_sf"/>
</dbReference>
<evidence type="ECO:0000256" key="1">
    <source>
        <dbReference type="ARBA" id="ARBA00009797"/>
    </source>
</evidence>
<feature type="region of interest" description="Disordered" evidence="2">
    <location>
        <begin position="364"/>
        <end position="384"/>
    </location>
</feature>
<dbReference type="Gene3D" id="3.90.320.10">
    <property type="match status" value="1"/>
</dbReference>
<feature type="region of interest" description="Disordered" evidence="2">
    <location>
        <begin position="536"/>
        <end position="562"/>
    </location>
</feature>
<comment type="caution">
    <text evidence="3">The sequence shown here is derived from an EMBL/GenBank/DDBJ whole genome shotgun (WGS) entry which is preliminary data.</text>
</comment>
<dbReference type="PANTHER" id="PTHR14464">
    <property type="entry name" value="EXONUCLEASE V"/>
    <property type="match status" value="1"/>
</dbReference>
<evidence type="ECO:0000256" key="2">
    <source>
        <dbReference type="SAM" id="MobiDB-lite"/>
    </source>
</evidence>
<dbReference type="PANTHER" id="PTHR14464:SF4">
    <property type="entry name" value="EXONUCLEASE V"/>
    <property type="match status" value="1"/>
</dbReference>
<dbReference type="OrthoDB" id="354769at2759"/>
<evidence type="ECO:0000313" key="3">
    <source>
        <dbReference type="EMBL" id="KAG0582361.1"/>
    </source>
</evidence>
<dbReference type="EMBL" id="CM026423">
    <property type="protein sequence ID" value="KAG0582361.1"/>
    <property type="molecule type" value="Genomic_DNA"/>
</dbReference>
<name>A0A8T0IHH1_CERPU</name>